<feature type="region of interest" description="Disordered" evidence="1">
    <location>
        <begin position="41"/>
        <end position="69"/>
    </location>
</feature>
<name>H8GSB7_DEIGI</name>
<accession>H8GSB7</accession>
<dbReference type="STRING" id="745776.DGo_CA1263"/>
<evidence type="ECO:0000256" key="1">
    <source>
        <dbReference type="SAM" id="MobiDB-lite"/>
    </source>
</evidence>
<dbReference type="RefSeq" id="WP_014684673.1">
    <property type="nucleotide sequence ID" value="NC_017790.1"/>
</dbReference>
<feature type="chain" id="PRO_5003611886" description="FlgD Ig-like domain-containing protein" evidence="2">
    <location>
        <begin position="22"/>
        <end position="202"/>
    </location>
</feature>
<proteinExistence type="predicted"/>
<feature type="compositionally biased region" description="Pro residues" evidence="1">
    <location>
        <begin position="49"/>
        <end position="59"/>
    </location>
</feature>
<feature type="compositionally biased region" description="Low complexity" evidence="1">
    <location>
        <begin position="60"/>
        <end position="69"/>
    </location>
</feature>
<gene>
    <name evidence="3" type="ordered locus">DGo_CA1263</name>
</gene>
<protein>
    <recommendedName>
        <fullName evidence="5">FlgD Ig-like domain-containing protein</fullName>
    </recommendedName>
</protein>
<keyword evidence="2" id="KW-0732">Signal</keyword>
<evidence type="ECO:0008006" key="5">
    <source>
        <dbReference type="Google" id="ProtNLM"/>
    </source>
</evidence>
<dbReference type="KEGG" id="dgo:DGo_CA1263"/>
<evidence type="ECO:0000313" key="3">
    <source>
        <dbReference type="EMBL" id="AFD25190.1"/>
    </source>
</evidence>
<dbReference type="OrthoDB" id="67917at2"/>
<evidence type="ECO:0000313" key="4">
    <source>
        <dbReference type="Proteomes" id="UP000007575"/>
    </source>
</evidence>
<reference evidence="3 4" key="1">
    <citation type="journal article" date="2012" name="PLoS ONE">
        <title>Genome sequence and transcriptome analysis of the radioresistant bacterium Deinococcus gobiensis: insights into the extreme environmental adaptations.</title>
        <authorList>
            <person name="Yuan M."/>
            <person name="Chen M."/>
            <person name="Zhang W."/>
            <person name="Lu W."/>
            <person name="Wang J."/>
            <person name="Yang M."/>
            <person name="Zhao P."/>
            <person name="Tang R."/>
            <person name="Li X."/>
            <person name="Hao Y."/>
            <person name="Zhou Z."/>
            <person name="Zhan Y."/>
            <person name="Yu H."/>
            <person name="Teng C."/>
            <person name="Yan Y."/>
            <person name="Ping S."/>
            <person name="Wang Y."/>
            <person name="Lin M."/>
        </authorList>
    </citation>
    <scope>NUCLEOTIDE SEQUENCE [LARGE SCALE GENOMIC DNA]</scope>
    <source>
        <strain evidence="3 4">I-0</strain>
    </source>
</reference>
<organism evidence="3 4">
    <name type="scientific">Deinococcus gobiensis (strain DSM 21396 / JCM 16679 / CGMCC 1.7299 / I-0)</name>
    <dbReference type="NCBI Taxonomy" id="745776"/>
    <lineage>
        <taxon>Bacteria</taxon>
        <taxon>Thermotogati</taxon>
        <taxon>Deinococcota</taxon>
        <taxon>Deinococci</taxon>
        <taxon>Deinococcales</taxon>
        <taxon>Deinococcaceae</taxon>
        <taxon>Deinococcus</taxon>
    </lineage>
</organism>
<sequence>MTSKFLRAVLALGVLAPVASAQTAPAVTIFSIPALPPGASAGAGAPTTPAVPSPAPTPAVPGTTTLPVPGTDNAGPLLAAPHTVALRGPATVRGGEETLWSFVLTNTGTQPIRLQHGACDVRFEVLNAAGVAVRPNPQNAICTLQLVTTDAAPGETTEIQKVRWDGRDAAGQPLPAGTYTLRAVFRGAGVTTEAASLSVTLR</sequence>
<dbReference type="Gene3D" id="2.60.40.4070">
    <property type="match status" value="1"/>
</dbReference>
<dbReference type="Proteomes" id="UP000007575">
    <property type="component" value="Chromosome"/>
</dbReference>
<dbReference type="AlphaFoldDB" id="H8GSB7"/>
<keyword evidence="4" id="KW-1185">Reference proteome</keyword>
<dbReference type="EMBL" id="CP002191">
    <property type="protein sequence ID" value="AFD25190.1"/>
    <property type="molecule type" value="Genomic_DNA"/>
</dbReference>
<dbReference type="HOGENOM" id="CLU_1352776_0_0_0"/>
<evidence type="ECO:0000256" key="2">
    <source>
        <dbReference type="SAM" id="SignalP"/>
    </source>
</evidence>
<feature type="signal peptide" evidence="2">
    <location>
        <begin position="1"/>
        <end position="21"/>
    </location>
</feature>
<dbReference type="PATRIC" id="fig|745776.4.peg.1300"/>